<keyword evidence="6 8" id="KW-0326">Glycosidase</keyword>
<dbReference type="Proteomes" id="UP000318833">
    <property type="component" value="Unassembled WGS sequence"/>
</dbReference>
<comment type="similarity">
    <text evidence="1 8">Belongs to the glycosyl hydrolase 43 family.</text>
</comment>
<dbReference type="EMBL" id="VLNR01000004">
    <property type="protein sequence ID" value="TSE10773.1"/>
    <property type="molecule type" value="Genomic_DNA"/>
</dbReference>
<keyword evidence="2" id="KW-0624">Polysaccharide degradation</keyword>
<protein>
    <submittedName>
        <fullName evidence="11">Family 43 glycosylhydrolase</fullName>
    </submittedName>
</protein>
<dbReference type="InterPro" id="IPR006710">
    <property type="entry name" value="Glyco_hydro_43"/>
</dbReference>
<evidence type="ECO:0000256" key="4">
    <source>
        <dbReference type="ARBA" id="ARBA00022801"/>
    </source>
</evidence>
<dbReference type="Pfam" id="PF03422">
    <property type="entry name" value="CBM_6"/>
    <property type="match status" value="1"/>
</dbReference>
<evidence type="ECO:0000256" key="5">
    <source>
        <dbReference type="ARBA" id="ARBA00023277"/>
    </source>
</evidence>
<dbReference type="PROSITE" id="PS51175">
    <property type="entry name" value="CBM6"/>
    <property type="match status" value="1"/>
</dbReference>
<keyword evidence="12" id="KW-1185">Reference proteome</keyword>
<evidence type="ECO:0000313" key="11">
    <source>
        <dbReference type="EMBL" id="TSE10773.1"/>
    </source>
</evidence>
<dbReference type="Gene3D" id="2.60.120.260">
    <property type="entry name" value="Galactose-binding domain-like"/>
    <property type="match status" value="1"/>
</dbReference>
<dbReference type="SMART" id="SM00606">
    <property type="entry name" value="CBD_IV"/>
    <property type="match status" value="1"/>
</dbReference>
<dbReference type="InterPro" id="IPR005084">
    <property type="entry name" value="CBM6"/>
</dbReference>
<organism evidence="11 12">
    <name type="scientific">Aquimarina algiphila</name>
    <dbReference type="NCBI Taxonomy" id="2047982"/>
    <lineage>
        <taxon>Bacteria</taxon>
        <taxon>Pseudomonadati</taxon>
        <taxon>Bacteroidota</taxon>
        <taxon>Flavobacteriia</taxon>
        <taxon>Flavobacteriales</taxon>
        <taxon>Flavobacteriaceae</taxon>
        <taxon>Aquimarina</taxon>
    </lineage>
</organism>
<dbReference type="InterPro" id="IPR023296">
    <property type="entry name" value="Glyco_hydro_beta-prop_sf"/>
</dbReference>
<evidence type="ECO:0000256" key="1">
    <source>
        <dbReference type="ARBA" id="ARBA00009865"/>
    </source>
</evidence>
<gene>
    <name evidence="11" type="ORF">FOF46_02725</name>
</gene>
<dbReference type="GO" id="GO:0004553">
    <property type="term" value="F:hydrolase activity, hydrolyzing O-glycosyl compounds"/>
    <property type="evidence" value="ECO:0007669"/>
    <property type="project" value="InterPro"/>
</dbReference>
<dbReference type="PANTHER" id="PTHR43772">
    <property type="entry name" value="ENDO-1,4-BETA-XYLANASE"/>
    <property type="match status" value="1"/>
</dbReference>
<dbReference type="AlphaFoldDB" id="A0A554VQG2"/>
<dbReference type="GO" id="GO:0030246">
    <property type="term" value="F:carbohydrate binding"/>
    <property type="evidence" value="ECO:0007669"/>
    <property type="project" value="InterPro"/>
</dbReference>
<dbReference type="Gene3D" id="2.115.10.20">
    <property type="entry name" value="Glycosyl hydrolase domain, family 43"/>
    <property type="match status" value="1"/>
</dbReference>
<evidence type="ECO:0000256" key="7">
    <source>
        <dbReference type="PIRSR" id="PIRSR606710-2"/>
    </source>
</evidence>
<dbReference type="OrthoDB" id="9763933at2"/>
<dbReference type="Pfam" id="PF04616">
    <property type="entry name" value="Glyco_hydro_43"/>
    <property type="match status" value="1"/>
</dbReference>
<keyword evidence="4 8" id="KW-0378">Hydrolase</keyword>
<dbReference type="InterPro" id="IPR006584">
    <property type="entry name" value="Cellulose-bd_IV"/>
</dbReference>
<evidence type="ECO:0000256" key="8">
    <source>
        <dbReference type="RuleBase" id="RU361187"/>
    </source>
</evidence>
<dbReference type="SUPFAM" id="SSF49785">
    <property type="entry name" value="Galactose-binding domain-like"/>
    <property type="match status" value="1"/>
</dbReference>
<evidence type="ECO:0000256" key="3">
    <source>
        <dbReference type="ARBA" id="ARBA00022729"/>
    </source>
</evidence>
<feature type="site" description="Important for catalytic activity, responsible for pKa modulation of the active site Glu and correct orientation of both the proton donor and substrate" evidence="7">
    <location>
        <position position="153"/>
    </location>
</feature>
<feature type="domain" description="CBM6" evidence="10">
    <location>
        <begin position="314"/>
        <end position="444"/>
    </location>
</feature>
<dbReference type="InterPro" id="IPR008979">
    <property type="entry name" value="Galactose-bd-like_sf"/>
</dbReference>
<dbReference type="PANTHER" id="PTHR43772:SF2">
    <property type="entry name" value="PUTATIVE (AFU_ORTHOLOGUE AFUA_2G04480)-RELATED"/>
    <property type="match status" value="1"/>
</dbReference>
<keyword evidence="2" id="KW-0858">Xylan degradation</keyword>
<evidence type="ECO:0000256" key="2">
    <source>
        <dbReference type="ARBA" id="ARBA00022651"/>
    </source>
</evidence>
<comment type="caution">
    <text evidence="11">The sequence shown here is derived from an EMBL/GenBank/DDBJ whole genome shotgun (WGS) entry which is preliminary data.</text>
</comment>
<proteinExistence type="inferred from homology"/>
<dbReference type="RefSeq" id="WP_109436774.1">
    <property type="nucleotide sequence ID" value="NZ_CANMIK010000005.1"/>
</dbReference>
<keyword evidence="3 9" id="KW-0732">Signal</keyword>
<keyword evidence="5" id="KW-0119">Carbohydrate metabolism</keyword>
<evidence type="ECO:0000256" key="6">
    <source>
        <dbReference type="ARBA" id="ARBA00023295"/>
    </source>
</evidence>
<reference evidence="11 12" key="1">
    <citation type="submission" date="2019-07" db="EMBL/GenBank/DDBJ databases">
        <title>The draft genome sequence of Aquimarina algiphila M91.</title>
        <authorList>
            <person name="Meng X."/>
        </authorList>
    </citation>
    <scope>NUCLEOTIDE SEQUENCE [LARGE SCALE GENOMIC DNA]</scope>
    <source>
        <strain evidence="11 12">M91</strain>
    </source>
</reference>
<dbReference type="CDD" id="cd08990">
    <property type="entry name" value="GH43_AXH_like"/>
    <property type="match status" value="1"/>
</dbReference>
<name>A0A554VQG2_9FLAO</name>
<dbReference type="SUPFAM" id="SSF75005">
    <property type="entry name" value="Arabinanase/levansucrase/invertase"/>
    <property type="match status" value="1"/>
</dbReference>
<dbReference type="InterPro" id="IPR052176">
    <property type="entry name" value="Glycosyl_Hydrlase_43_Enz"/>
</dbReference>
<dbReference type="CDD" id="cd04084">
    <property type="entry name" value="CBM6_xylanase-like"/>
    <property type="match status" value="1"/>
</dbReference>
<feature type="chain" id="PRO_5022105676" evidence="9">
    <location>
        <begin position="20"/>
        <end position="445"/>
    </location>
</feature>
<feature type="signal peptide" evidence="9">
    <location>
        <begin position="1"/>
        <end position="19"/>
    </location>
</feature>
<evidence type="ECO:0000259" key="10">
    <source>
        <dbReference type="PROSITE" id="PS51175"/>
    </source>
</evidence>
<evidence type="ECO:0000313" key="12">
    <source>
        <dbReference type="Proteomes" id="UP000318833"/>
    </source>
</evidence>
<sequence>MKKYTFLFYFCFICIYTFGQNPLVTHMYTADPTARVFDDKLYIYPSHDIVPKPGGKAPKFCMPDYHIFSLENGSTWKDHGRILDQNEVPWGKKDAYGMWAPDCIKKGDTYYYYYPAPPEDGSFFRRIGVGTSKSPTGPFKWEENYIAGVKGIDPGLLLDDNGKAYLYYGGGDDIYVVQLKDNMKEITGKPIKVEGLPSSYKEGSFPFKHNGVYYYTFAHVFPEEGYTIGYATSDSPLGPFTYKGKIMDNIGNGTNHHSIVKYKGKWILFYHWWEISGYSRLRSMRADYMEFKEDGTIKKVKPTLRGIAKPTVGDTIQIDRYNEIREAKTAFVGGNEPKGWMVCDTRMMGYVKFNDVDFGKGTAKSIAARFSCGQRNGSFEVRLDNPKGKLIADFPLHFTGGWNTWETMEAKIKEKVTGVHNIVVVFKSLWGADKIANLNWLILKD</sequence>
<accession>A0A554VQG2</accession>
<dbReference type="GO" id="GO:0045493">
    <property type="term" value="P:xylan catabolic process"/>
    <property type="evidence" value="ECO:0007669"/>
    <property type="project" value="UniProtKB-KW"/>
</dbReference>
<evidence type="ECO:0000256" key="9">
    <source>
        <dbReference type="SAM" id="SignalP"/>
    </source>
</evidence>